<dbReference type="RefSeq" id="WP_379144613.1">
    <property type="nucleotide sequence ID" value="NZ_JBHUEN010000046.1"/>
</dbReference>
<gene>
    <name evidence="5" type="ORF">ACFSCT_16560</name>
</gene>
<evidence type="ECO:0000313" key="6">
    <source>
        <dbReference type="Proteomes" id="UP001597213"/>
    </source>
</evidence>
<reference evidence="6" key="1">
    <citation type="journal article" date="2019" name="Int. J. Syst. Evol. Microbiol.">
        <title>The Global Catalogue of Microorganisms (GCM) 10K type strain sequencing project: providing services to taxonomists for standard genome sequencing and annotation.</title>
        <authorList>
            <consortium name="The Broad Institute Genomics Platform"/>
            <consortium name="The Broad Institute Genome Sequencing Center for Infectious Disease"/>
            <person name="Wu L."/>
            <person name="Ma J."/>
        </authorList>
    </citation>
    <scope>NUCLEOTIDE SEQUENCE [LARGE SCALE GENOMIC DNA]</scope>
    <source>
        <strain evidence="6">CCUG 56029</strain>
    </source>
</reference>
<keyword evidence="1" id="KW-0328">Glycosyltransferase</keyword>
<evidence type="ECO:0000256" key="3">
    <source>
        <dbReference type="ARBA" id="ARBA00023180"/>
    </source>
</evidence>
<accession>A0ABW4RAP7</accession>
<feature type="domain" description="Glycosyltransferase 61 catalytic" evidence="4">
    <location>
        <begin position="160"/>
        <end position="366"/>
    </location>
</feature>
<dbReference type="PANTHER" id="PTHR20961">
    <property type="entry name" value="GLYCOSYLTRANSFERASE"/>
    <property type="match status" value="1"/>
</dbReference>
<protein>
    <submittedName>
        <fullName evidence="5">Glycosyltransferase family 61 protein</fullName>
    </submittedName>
</protein>
<evidence type="ECO:0000313" key="5">
    <source>
        <dbReference type="EMBL" id="MFD1883329.1"/>
    </source>
</evidence>
<evidence type="ECO:0000256" key="2">
    <source>
        <dbReference type="ARBA" id="ARBA00022679"/>
    </source>
</evidence>
<keyword evidence="2" id="KW-0808">Transferase</keyword>
<dbReference type="Pfam" id="PF04577">
    <property type="entry name" value="Glyco_transf_61"/>
    <property type="match status" value="1"/>
</dbReference>
<dbReference type="InterPro" id="IPR049625">
    <property type="entry name" value="Glyco_transf_61_cat"/>
</dbReference>
<evidence type="ECO:0000256" key="1">
    <source>
        <dbReference type="ARBA" id="ARBA00022676"/>
    </source>
</evidence>
<comment type="caution">
    <text evidence="5">The sequence shown here is derived from an EMBL/GenBank/DDBJ whole genome shotgun (WGS) entry which is preliminary data.</text>
</comment>
<dbReference type="EMBL" id="JBHUEN010000046">
    <property type="protein sequence ID" value="MFD1883329.1"/>
    <property type="molecule type" value="Genomic_DNA"/>
</dbReference>
<sequence length="452" mass="50414">MRGLTSSVDLQWVCPGVAPESYLLARPNWFSKPARGGIADIWALAADHSRFDKPVRNKMRIMIEPSFDPENPRREIALINGGLVFVPKLTAQPHFLRVDGREMAIEYHNLFLPGRLREGYIAQADRFAEATRDAPLQLADPAMVPKDADYCVQSHYVQNFFHFLTETMPYIGAVSAHGGKGRVFITDVAPFPGFVRDFIDTIFPDLTERIVLHSGVTTHENVLVPADLTNLAYVHGGVPQPELPSRLQLRSLDLNSVGGQTAIFNNSQCIWLRRLRRAGLEKIPDRLRGRGSRRLLISRKRAASRKLIEEDLLLKALAPLGFEEFVAEGMSAIEQIAAFNSAEIIIGPHGAGQANMIFCNPDCHVIELTQRQFMARARHFIRLADTARCTFESIICDEHGTRFKVVDNVGNDIILSADARDRLVSHVQDIIAGRFTPFARKYCTLAEAGAPA</sequence>
<name>A0ABW4RAP7_9RHOB</name>
<evidence type="ECO:0000259" key="4">
    <source>
        <dbReference type="Pfam" id="PF04577"/>
    </source>
</evidence>
<keyword evidence="6" id="KW-1185">Reference proteome</keyword>
<dbReference type="InterPro" id="IPR007657">
    <property type="entry name" value="Glycosyltransferase_61"/>
</dbReference>
<keyword evidence="3" id="KW-0325">Glycoprotein</keyword>
<organism evidence="5 6">
    <name type="scientific">Paracoccus pacificus</name>
    <dbReference type="NCBI Taxonomy" id="1463598"/>
    <lineage>
        <taxon>Bacteria</taxon>
        <taxon>Pseudomonadati</taxon>
        <taxon>Pseudomonadota</taxon>
        <taxon>Alphaproteobacteria</taxon>
        <taxon>Rhodobacterales</taxon>
        <taxon>Paracoccaceae</taxon>
        <taxon>Paracoccus</taxon>
    </lineage>
</organism>
<proteinExistence type="predicted"/>
<dbReference type="Proteomes" id="UP001597213">
    <property type="component" value="Unassembled WGS sequence"/>
</dbReference>